<feature type="compositionally biased region" description="Low complexity" evidence="3">
    <location>
        <begin position="455"/>
        <end position="480"/>
    </location>
</feature>
<dbReference type="CDD" id="cd11400">
    <property type="entry name" value="bHLHzip_Myc"/>
    <property type="match status" value="1"/>
</dbReference>
<feature type="compositionally biased region" description="Low complexity" evidence="3">
    <location>
        <begin position="542"/>
        <end position="566"/>
    </location>
</feature>
<feature type="domain" description="BHLH" evidence="4">
    <location>
        <begin position="603"/>
        <end position="655"/>
    </location>
</feature>
<dbReference type="FunFam" id="4.10.280.10:FF:000019">
    <property type="entry name" value="Myc proto-oncogene protein"/>
    <property type="match status" value="1"/>
</dbReference>
<evidence type="ECO:0000259" key="4">
    <source>
        <dbReference type="PROSITE" id="PS50888"/>
    </source>
</evidence>
<accession>A0A6P4JTJ0</accession>
<dbReference type="SMART" id="SM00353">
    <property type="entry name" value="HLH"/>
    <property type="match status" value="1"/>
</dbReference>
<feature type="region of interest" description="Disordered" evidence="3">
    <location>
        <begin position="415"/>
        <end position="480"/>
    </location>
</feature>
<feature type="region of interest" description="Disordered" evidence="3">
    <location>
        <begin position="542"/>
        <end position="598"/>
    </location>
</feature>
<dbReference type="GO" id="GO:0003677">
    <property type="term" value="F:DNA binding"/>
    <property type="evidence" value="ECO:0007669"/>
    <property type="project" value="UniProtKB-KW"/>
</dbReference>
<sequence>MEDLTTMNFEYDHENLSLDDYLFFDGMIPSIHGDCLKENDPYGEGLNCWEEDLKPEIRNADLMWSATAGCNNATNISTNGNNSAASSYSETSAMAFAEVSGSTNPYSTYQRQQSQTQQGQTQQQQESTDDQFPVVIKQEQVDMDYVYAEKRRRLSGGSDKKSQSEAQNEDQLIPPGGSLLRKRNPPMMTSLSSTRKVSELKNRKIQRPDTPHSLNDEVAAPEFRHNVDLRACVMGSNNISLTSDVDVSSISQINGYLQNAAKGLFPARFPINDMNDVLDVLNQEVQSQSKQTQQQQQQQAAIDKGVSTVASPPTTSSDCDSDDGESNHYARLRRNQSSKIINNSYSMMLHSDHSYTRCNEMVDDGPNIETPSDSDEEIDVVSYTDKKLPNNPSCQIMGALQTKMAHKISVDQKKPRYGNYNLPYTPASSSPVKSVANSRYPSPSSTPYQNCSSASQSYSPLSVESSSSSSSSSSTSSISSGLVANTTQKGRKHYYLNVASDGIGSRRIMQSSSSMLSKKCRGKKASSGAAAAVRAATAANISSSSSSSSCSGSISPVAQSQQQSSSLATHNWQRQSSSTSSSGLANSGRNNNQFSLDEADTIEKRNQHNDMERQRRIGLKNLFEALKKQIPTIRDKERAPKVNILREAAKLCEQLTREEQELSLQRQMLKEKLKQQQELLARFRLAKSEPLEANSG</sequence>
<evidence type="ECO:0000256" key="3">
    <source>
        <dbReference type="SAM" id="MobiDB-lite"/>
    </source>
</evidence>
<dbReference type="PROSITE" id="PS50888">
    <property type="entry name" value="BHLH"/>
    <property type="match status" value="1"/>
</dbReference>
<evidence type="ECO:0000313" key="6">
    <source>
        <dbReference type="RefSeq" id="XP_017037999.1"/>
    </source>
</evidence>
<gene>
    <name evidence="6" type="primary">Myc</name>
</gene>
<dbReference type="Proteomes" id="UP001652661">
    <property type="component" value="Chromosome X"/>
</dbReference>
<feature type="compositionally biased region" description="Polar residues" evidence="3">
    <location>
        <begin position="426"/>
        <end position="454"/>
    </location>
</feature>
<dbReference type="GO" id="GO:0046983">
    <property type="term" value="F:protein dimerization activity"/>
    <property type="evidence" value="ECO:0007669"/>
    <property type="project" value="InterPro"/>
</dbReference>
<feature type="compositionally biased region" description="Basic and acidic residues" evidence="3">
    <location>
        <begin position="196"/>
        <end position="210"/>
    </location>
</feature>
<dbReference type="InterPro" id="IPR050433">
    <property type="entry name" value="Myc_transcription_factors"/>
</dbReference>
<protein>
    <submittedName>
        <fullName evidence="6">Myc protein</fullName>
    </submittedName>
</protein>
<evidence type="ECO:0000256" key="2">
    <source>
        <dbReference type="SAM" id="Coils"/>
    </source>
</evidence>
<feature type="region of interest" description="Disordered" evidence="3">
    <location>
        <begin position="153"/>
        <end position="215"/>
    </location>
</feature>
<feature type="compositionally biased region" description="Low complexity" evidence="3">
    <location>
        <begin position="107"/>
        <end position="126"/>
    </location>
</feature>
<feature type="compositionally biased region" description="Low complexity" evidence="3">
    <location>
        <begin position="306"/>
        <end position="318"/>
    </location>
</feature>
<dbReference type="RefSeq" id="XP_017037999.1">
    <property type="nucleotide sequence ID" value="XM_017182510.3"/>
</dbReference>
<dbReference type="PANTHER" id="PTHR45851">
    <property type="entry name" value="MYC PROTO-ONCOGENE"/>
    <property type="match status" value="1"/>
</dbReference>
<evidence type="ECO:0000256" key="1">
    <source>
        <dbReference type="ARBA" id="ARBA00023125"/>
    </source>
</evidence>
<reference evidence="6" key="1">
    <citation type="submission" date="2025-08" db="UniProtKB">
        <authorList>
            <consortium name="RefSeq"/>
        </authorList>
    </citation>
    <scope>IDENTIFICATION</scope>
    <source>
        <strain evidence="6">14028-0561.14</strain>
        <tissue evidence="6">Whole fly</tissue>
    </source>
</reference>
<keyword evidence="1" id="KW-0238">DNA-binding</keyword>
<evidence type="ECO:0000313" key="5">
    <source>
        <dbReference type="Proteomes" id="UP001652661"/>
    </source>
</evidence>
<dbReference type="AlphaFoldDB" id="A0A6P4JTJ0"/>
<feature type="compositionally biased region" description="Polar residues" evidence="3">
    <location>
        <begin position="583"/>
        <end position="595"/>
    </location>
</feature>
<dbReference type="Pfam" id="PF00010">
    <property type="entry name" value="HLH"/>
    <property type="match status" value="1"/>
</dbReference>
<dbReference type="InterPro" id="IPR036638">
    <property type="entry name" value="HLH_DNA-bd_sf"/>
</dbReference>
<feature type="region of interest" description="Disordered" evidence="3">
    <location>
        <begin position="303"/>
        <end position="326"/>
    </location>
</feature>
<feature type="coiled-coil region" evidence="2">
    <location>
        <begin position="641"/>
        <end position="686"/>
    </location>
</feature>
<feature type="coiled-coil region" evidence="2">
    <location>
        <begin position="271"/>
        <end position="298"/>
    </location>
</feature>
<keyword evidence="2" id="KW-0175">Coiled coil</keyword>
<dbReference type="InterPro" id="IPR011598">
    <property type="entry name" value="bHLH_dom"/>
</dbReference>
<keyword evidence="5" id="KW-1185">Reference proteome</keyword>
<dbReference type="Gene3D" id="4.10.280.10">
    <property type="entry name" value="Helix-loop-helix DNA-binding domain"/>
    <property type="match status" value="1"/>
</dbReference>
<dbReference type="OrthoDB" id="5964374at2759"/>
<dbReference type="SUPFAM" id="SSF47459">
    <property type="entry name" value="HLH, helix-loop-helix DNA-binding domain"/>
    <property type="match status" value="1"/>
</dbReference>
<proteinExistence type="predicted"/>
<feature type="region of interest" description="Disordered" evidence="3">
    <location>
        <begin position="103"/>
        <end position="134"/>
    </location>
</feature>
<name>A0A6P4JTJ0_DROKI</name>
<organism evidence="5 6">
    <name type="scientific">Drosophila kikkawai</name>
    <name type="common">Fruit fly</name>
    <dbReference type="NCBI Taxonomy" id="30033"/>
    <lineage>
        <taxon>Eukaryota</taxon>
        <taxon>Metazoa</taxon>
        <taxon>Ecdysozoa</taxon>
        <taxon>Arthropoda</taxon>
        <taxon>Hexapoda</taxon>
        <taxon>Insecta</taxon>
        <taxon>Pterygota</taxon>
        <taxon>Neoptera</taxon>
        <taxon>Endopterygota</taxon>
        <taxon>Diptera</taxon>
        <taxon>Brachycera</taxon>
        <taxon>Muscomorpha</taxon>
        <taxon>Ephydroidea</taxon>
        <taxon>Drosophilidae</taxon>
        <taxon>Drosophila</taxon>
        <taxon>Sophophora</taxon>
    </lineage>
</organism>